<name>A0AAW1JW18_POPJA</name>
<keyword evidence="1" id="KW-0175">Coiled coil</keyword>
<reference evidence="3 4" key="1">
    <citation type="journal article" date="2024" name="BMC Genomics">
        <title>De novo assembly and annotation of Popillia japonica's genome with initial clues to its potential as an invasive pest.</title>
        <authorList>
            <person name="Cucini C."/>
            <person name="Boschi S."/>
            <person name="Funari R."/>
            <person name="Cardaioli E."/>
            <person name="Iannotti N."/>
            <person name="Marturano G."/>
            <person name="Paoli F."/>
            <person name="Bruttini M."/>
            <person name="Carapelli A."/>
            <person name="Frati F."/>
            <person name="Nardi F."/>
        </authorList>
    </citation>
    <scope>NUCLEOTIDE SEQUENCE [LARGE SCALE GENOMIC DNA]</scope>
    <source>
        <strain evidence="3">DMR45628</strain>
    </source>
</reference>
<organism evidence="3 4">
    <name type="scientific">Popillia japonica</name>
    <name type="common">Japanese beetle</name>
    <dbReference type="NCBI Taxonomy" id="7064"/>
    <lineage>
        <taxon>Eukaryota</taxon>
        <taxon>Metazoa</taxon>
        <taxon>Ecdysozoa</taxon>
        <taxon>Arthropoda</taxon>
        <taxon>Hexapoda</taxon>
        <taxon>Insecta</taxon>
        <taxon>Pterygota</taxon>
        <taxon>Neoptera</taxon>
        <taxon>Endopterygota</taxon>
        <taxon>Coleoptera</taxon>
        <taxon>Polyphaga</taxon>
        <taxon>Scarabaeiformia</taxon>
        <taxon>Scarabaeidae</taxon>
        <taxon>Rutelinae</taxon>
        <taxon>Popillia</taxon>
    </lineage>
</organism>
<accession>A0AAW1JW18</accession>
<sequence length="307" mass="36242">MYGSRGQEKEAKGQKRNKPVHNSPTEEEEIAFQRSKVVSRTPTKTTPVFERSENMDEIKSMLLDMKREIKGELAETRKEIREEIKKINRDVNEIRSGLQVNTDEINMLKQEVNKMKDEWNADNKRLMEKIEETEEKLEKRERAKIRNNLVISGIDINPNNTELLKQSVMAMLEKELGLKIKIDKAHQIGPKKCVIHINEWPEKIAILKEKRRLKGKAIYIESELTREESAIQKRLRDFAREERRKGKAIYIESELTREESAIQKRLRDFAREERRKGAEVRVKYKAVEVNGQTMQWNNKEHKLVPKN</sequence>
<gene>
    <name evidence="3" type="ORF">QE152_g27022</name>
</gene>
<dbReference type="AlphaFoldDB" id="A0AAW1JW18"/>
<evidence type="ECO:0000256" key="2">
    <source>
        <dbReference type="SAM" id="MobiDB-lite"/>
    </source>
</evidence>
<dbReference type="Proteomes" id="UP001458880">
    <property type="component" value="Unassembled WGS sequence"/>
</dbReference>
<feature type="coiled-coil region" evidence="1">
    <location>
        <begin position="66"/>
        <end position="147"/>
    </location>
</feature>
<dbReference type="EMBL" id="JASPKY010000322">
    <property type="protein sequence ID" value="KAK9708743.1"/>
    <property type="molecule type" value="Genomic_DNA"/>
</dbReference>
<proteinExistence type="predicted"/>
<evidence type="ECO:0000313" key="4">
    <source>
        <dbReference type="Proteomes" id="UP001458880"/>
    </source>
</evidence>
<comment type="caution">
    <text evidence="3">The sequence shown here is derived from an EMBL/GenBank/DDBJ whole genome shotgun (WGS) entry which is preliminary data.</text>
</comment>
<evidence type="ECO:0000313" key="3">
    <source>
        <dbReference type="EMBL" id="KAK9708743.1"/>
    </source>
</evidence>
<keyword evidence="4" id="KW-1185">Reference proteome</keyword>
<feature type="region of interest" description="Disordered" evidence="2">
    <location>
        <begin position="1"/>
        <end position="32"/>
    </location>
</feature>
<evidence type="ECO:0000256" key="1">
    <source>
        <dbReference type="SAM" id="Coils"/>
    </source>
</evidence>
<protein>
    <submittedName>
        <fullName evidence="3">Uncharacterized protein</fullName>
    </submittedName>
</protein>
<feature type="compositionally biased region" description="Basic and acidic residues" evidence="2">
    <location>
        <begin position="1"/>
        <end position="13"/>
    </location>
</feature>